<dbReference type="Proteomes" id="UP001196413">
    <property type="component" value="Unassembled WGS sequence"/>
</dbReference>
<comment type="caution">
    <text evidence="1">The sequence shown here is derived from an EMBL/GenBank/DDBJ whole genome shotgun (WGS) entry which is preliminary data.</text>
</comment>
<name>A0AAD5WJ21_PARTN</name>
<evidence type="ECO:0000313" key="2">
    <source>
        <dbReference type="Proteomes" id="UP001196413"/>
    </source>
</evidence>
<accession>A0AAD5WJ21</accession>
<gene>
    <name evidence="1" type="ORF">KIN20_034523</name>
</gene>
<evidence type="ECO:0000313" key="1">
    <source>
        <dbReference type="EMBL" id="KAJ1372379.1"/>
    </source>
</evidence>
<dbReference type="AlphaFoldDB" id="A0AAD5WJ21"/>
<reference evidence="1" key="1">
    <citation type="submission" date="2021-06" db="EMBL/GenBank/DDBJ databases">
        <title>Parelaphostrongylus tenuis whole genome reference sequence.</title>
        <authorList>
            <person name="Garwood T.J."/>
            <person name="Larsen P.A."/>
            <person name="Fountain-Jones N.M."/>
            <person name="Garbe J.R."/>
            <person name="Macchietto M.G."/>
            <person name="Kania S.A."/>
            <person name="Gerhold R.W."/>
            <person name="Richards J.E."/>
            <person name="Wolf T.M."/>
        </authorList>
    </citation>
    <scope>NUCLEOTIDE SEQUENCE</scope>
    <source>
        <strain evidence="1">MNPRO001-30</strain>
        <tissue evidence="1">Meninges</tissue>
    </source>
</reference>
<dbReference type="EMBL" id="JAHQIW010007131">
    <property type="protein sequence ID" value="KAJ1372379.1"/>
    <property type="molecule type" value="Genomic_DNA"/>
</dbReference>
<sequence>MGIRKASSNNFWRKFRTVEAQTFALRDQEKLCDSLYSTVIQLKQKGELIYGAIPQQLLLEKFTKNIQRHVIQKRRQIEATWLTEEMLASIKEHIKEELQLQYQMREKVNLRYVVRDTNVGAPPQAHSSQHKIITRKPRFYREKAGH</sequence>
<organism evidence="1 2">
    <name type="scientific">Parelaphostrongylus tenuis</name>
    <name type="common">Meningeal worm</name>
    <dbReference type="NCBI Taxonomy" id="148309"/>
    <lineage>
        <taxon>Eukaryota</taxon>
        <taxon>Metazoa</taxon>
        <taxon>Ecdysozoa</taxon>
        <taxon>Nematoda</taxon>
        <taxon>Chromadorea</taxon>
        <taxon>Rhabditida</taxon>
        <taxon>Rhabditina</taxon>
        <taxon>Rhabditomorpha</taxon>
        <taxon>Strongyloidea</taxon>
        <taxon>Metastrongylidae</taxon>
        <taxon>Parelaphostrongylus</taxon>
    </lineage>
</organism>
<protein>
    <submittedName>
        <fullName evidence="1">Uncharacterized protein</fullName>
    </submittedName>
</protein>
<proteinExistence type="predicted"/>
<keyword evidence="2" id="KW-1185">Reference proteome</keyword>